<sequence>MEDREMRERLYALEQKVDKIFISSEKTRRYFLWTLIISLVLFVLPLIGLMFAIPSFLSSYSSALNF</sequence>
<organism evidence="2 3">
    <name type="scientific">Candidatus Kaiserbacteria bacterium RIFCSPLOWO2_01_FULL_53_17</name>
    <dbReference type="NCBI Taxonomy" id="1798511"/>
    <lineage>
        <taxon>Bacteria</taxon>
        <taxon>Candidatus Kaiseribacteriota</taxon>
    </lineage>
</organism>
<name>A0A1F6EH22_9BACT</name>
<keyword evidence="1" id="KW-1133">Transmembrane helix</keyword>
<keyword evidence="1" id="KW-0812">Transmembrane</keyword>
<comment type="caution">
    <text evidence="2">The sequence shown here is derived from an EMBL/GenBank/DDBJ whole genome shotgun (WGS) entry which is preliminary data.</text>
</comment>
<evidence type="ECO:0000256" key="1">
    <source>
        <dbReference type="SAM" id="Phobius"/>
    </source>
</evidence>
<proteinExistence type="predicted"/>
<accession>A0A1F6EH22</accession>
<keyword evidence="1" id="KW-0472">Membrane</keyword>
<gene>
    <name evidence="2" type="ORF">A3A38_04390</name>
</gene>
<evidence type="ECO:0000313" key="3">
    <source>
        <dbReference type="Proteomes" id="UP000177306"/>
    </source>
</evidence>
<dbReference type="AlphaFoldDB" id="A0A1F6EH22"/>
<feature type="transmembrane region" description="Helical" evidence="1">
    <location>
        <begin position="30"/>
        <end position="57"/>
    </location>
</feature>
<dbReference type="EMBL" id="MFLY01000021">
    <property type="protein sequence ID" value="OGG72949.1"/>
    <property type="molecule type" value="Genomic_DNA"/>
</dbReference>
<protein>
    <submittedName>
        <fullName evidence="2">Uncharacterized protein</fullName>
    </submittedName>
</protein>
<evidence type="ECO:0000313" key="2">
    <source>
        <dbReference type="EMBL" id="OGG72949.1"/>
    </source>
</evidence>
<reference evidence="2 3" key="1">
    <citation type="journal article" date="2016" name="Nat. Commun.">
        <title>Thousands of microbial genomes shed light on interconnected biogeochemical processes in an aquifer system.</title>
        <authorList>
            <person name="Anantharaman K."/>
            <person name="Brown C.T."/>
            <person name="Hug L.A."/>
            <person name="Sharon I."/>
            <person name="Castelle C.J."/>
            <person name="Probst A.J."/>
            <person name="Thomas B.C."/>
            <person name="Singh A."/>
            <person name="Wilkins M.J."/>
            <person name="Karaoz U."/>
            <person name="Brodie E.L."/>
            <person name="Williams K.H."/>
            <person name="Hubbard S.S."/>
            <person name="Banfield J.F."/>
        </authorList>
    </citation>
    <scope>NUCLEOTIDE SEQUENCE [LARGE SCALE GENOMIC DNA]</scope>
</reference>
<dbReference type="Proteomes" id="UP000177306">
    <property type="component" value="Unassembled WGS sequence"/>
</dbReference>